<dbReference type="Proteomes" id="UP001212841">
    <property type="component" value="Unassembled WGS sequence"/>
</dbReference>
<feature type="compositionally biased region" description="Low complexity" evidence="1">
    <location>
        <begin position="731"/>
        <end position="751"/>
    </location>
</feature>
<feature type="region of interest" description="Disordered" evidence="1">
    <location>
        <begin position="695"/>
        <end position="819"/>
    </location>
</feature>
<keyword evidence="3" id="KW-1185">Reference proteome</keyword>
<reference evidence="2" key="1">
    <citation type="submission" date="2020-05" db="EMBL/GenBank/DDBJ databases">
        <title>Phylogenomic resolution of chytrid fungi.</title>
        <authorList>
            <person name="Stajich J.E."/>
            <person name="Amses K."/>
            <person name="Simmons R."/>
            <person name="Seto K."/>
            <person name="Myers J."/>
            <person name="Bonds A."/>
            <person name="Quandt C.A."/>
            <person name="Barry K."/>
            <person name="Liu P."/>
            <person name="Grigoriev I."/>
            <person name="Longcore J.E."/>
            <person name="James T.Y."/>
        </authorList>
    </citation>
    <scope>NUCLEOTIDE SEQUENCE</scope>
    <source>
        <strain evidence="2">JEL0318</strain>
    </source>
</reference>
<feature type="compositionally biased region" description="Basic and acidic residues" evidence="1">
    <location>
        <begin position="868"/>
        <end position="885"/>
    </location>
</feature>
<feature type="compositionally biased region" description="Low complexity" evidence="1">
    <location>
        <begin position="385"/>
        <end position="398"/>
    </location>
</feature>
<dbReference type="EMBL" id="JADGJD010001835">
    <property type="protein sequence ID" value="KAJ3037394.1"/>
    <property type="molecule type" value="Genomic_DNA"/>
</dbReference>
<feature type="compositionally biased region" description="Low complexity" evidence="1">
    <location>
        <begin position="405"/>
        <end position="420"/>
    </location>
</feature>
<proteinExistence type="predicted"/>
<feature type="compositionally biased region" description="Basic and acidic residues" evidence="1">
    <location>
        <begin position="493"/>
        <end position="505"/>
    </location>
</feature>
<evidence type="ECO:0000256" key="1">
    <source>
        <dbReference type="SAM" id="MobiDB-lite"/>
    </source>
</evidence>
<feature type="non-terminal residue" evidence="2">
    <location>
        <position position="948"/>
    </location>
</feature>
<feature type="compositionally biased region" description="Polar residues" evidence="1">
    <location>
        <begin position="598"/>
        <end position="619"/>
    </location>
</feature>
<evidence type="ECO:0000313" key="2">
    <source>
        <dbReference type="EMBL" id="KAJ3037394.1"/>
    </source>
</evidence>
<feature type="compositionally biased region" description="Low complexity" evidence="1">
    <location>
        <begin position="506"/>
        <end position="526"/>
    </location>
</feature>
<evidence type="ECO:0000313" key="3">
    <source>
        <dbReference type="Proteomes" id="UP001212841"/>
    </source>
</evidence>
<feature type="compositionally biased region" description="Polar residues" evidence="1">
    <location>
        <begin position="175"/>
        <end position="192"/>
    </location>
</feature>
<sequence length="948" mass="100203">MKRIHQIILDQEFGLAFIFGLDDHLYFHGSANSSIPIIANCQHLLPHGSTSIPIPLYVYAPNAMQSNDDVLRLFSTGYSDAMGLARDFEIFEGFWVDVDCWAGERDAREIKRRESEVRWTEEELKRVIEDALHVTNVEEFRKNATFSPREFGAGGFFPPRNRHIRHGPTMEGKNQIHTTQSDGSTIEAPTSTGPLASISASGSASATAVPTTGSPALATVAGASSAGAGTGDIGVANKEIVFIAASLLPSETAPTTTPTPTPSAVSSTAVSSTSTFTNAAPTESNKETGGPSTSADAAALKNTRTHRTNKKKRKEKASSAPLTSERTEIEGSMDRLSPALTEQSVGPSRTSNTPKPSPKPSTNVSGTPSSPPPSQQKKGQPKPAPQQKAEQQPAAQPQLKTQAVQQPTQKQSPPSSLSPSKPSPTPVDHWELKLSYAGAVKPHVGKAAQSPIARAVESPHGNRSTDDRNQPAVSKDVADPTADNVAAVMIENHLTEENQKMDGLKLKGNQQQQQLKTSQQQLESSQPALADSSNKLAGSQPRLSKANDASTVNLGKSQNTLPGSVSGSMSNIPSAVSHARDAAKEKVQWAAHHAARTVTESRPQLSETQKPANQQNPTRAPSKPAVTSAASSLTSSPAPSVPPTPAPSSDEDAPQREVEMPPTPEKSFNQEQAVVMPARLSTSSLGVRFGSLGLGGKEEVETTAPEPVSPIAEPAYGEEQQPLGPVSGPLASAQQSASQQPKQQQTLPEQPVALAFTQPGGALAHTARLPGSVPPYATQSATAPSPTSPTTLSFPTDTPTTTPEPENTTRPVSSIPKPNRLKLAKGLEWVIREGKVEAVEAEVRELDPKVGEMSTNVTQNINGLVVEKTLRKEVDRKSETPRGGKMETPLGSGSQREDSKMRLRSAGKNAVGRGSAPVDERVLQIRKLLGLSAQNAVAEQARLGSGTG</sequence>
<name>A0AAD5S408_9FUNG</name>
<organism evidence="2 3">
    <name type="scientific">Rhizophlyctis rosea</name>
    <dbReference type="NCBI Taxonomy" id="64517"/>
    <lineage>
        <taxon>Eukaryota</taxon>
        <taxon>Fungi</taxon>
        <taxon>Fungi incertae sedis</taxon>
        <taxon>Chytridiomycota</taxon>
        <taxon>Chytridiomycota incertae sedis</taxon>
        <taxon>Chytridiomycetes</taxon>
        <taxon>Rhizophlyctidales</taxon>
        <taxon>Rhizophlyctidaceae</taxon>
        <taxon>Rhizophlyctis</taxon>
    </lineage>
</organism>
<feature type="compositionally biased region" description="Low complexity" evidence="1">
    <location>
        <begin position="774"/>
        <end position="811"/>
    </location>
</feature>
<feature type="compositionally biased region" description="Polar residues" evidence="1">
    <location>
        <begin position="547"/>
        <end position="574"/>
    </location>
</feature>
<feature type="compositionally biased region" description="Basic and acidic residues" evidence="1">
    <location>
        <begin position="578"/>
        <end position="587"/>
    </location>
</feature>
<feature type="compositionally biased region" description="Low complexity" evidence="1">
    <location>
        <begin position="624"/>
        <end position="638"/>
    </location>
</feature>
<comment type="caution">
    <text evidence="2">The sequence shown here is derived from an EMBL/GenBank/DDBJ whole genome shotgun (WGS) entry which is preliminary data.</text>
</comment>
<feature type="compositionally biased region" description="Low complexity" evidence="1">
    <location>
        <begin position="251"/>
        <end position="280"/>
    </location>
</feature>
<accession>A0AAD5S408</accession>
<feature type="region of interest" description="Disordered" evidence="1">
    <location>
        <begin position="868"/>
        <end position="917"/>
    </location>
</feature>
<feature type="region of interest" description="Disordered" evidence="1">
    <location>
        <begin position="251"/>
        <end position="430"/>
    </location>
</feature>
<feature type="region of interest" description="Disordered" evidence="1">
    <location>
        <begin position="442"/>
        <end position="675"/>
    </location>
</feature>
<protein>
    <submittedName>
        <fullName evidence="2">Uncharacterized protein</fullName>
    </submittedName>
</protein>
<feature type="region of interest" description="Disordered" evidence="1">
    <location>
        <begin position="166"/>
        <end position="199"/>
    </location>
</feature>
<dbReference type="AlphaFoldDB" id="A0AAD5S408"/>
<gene>
    <name evidence="2" type="ORF">HK097_003525</name>
</gene>
<feature type="compositionally biased region" description="Basic residues" evidence="1">
    <location>
        <begin position="303"/>
        <end position="315"/>
    </location>
</feature>
<feature type="compositionally biased region" description="Low complexity" evidence="1">
    <location>
        <begin position="347"/>
        <end position="365"/>
    </location>
</feature>